<feature type="domain" description="PIN" evidence="3">
    <location>
        <begin position="321"/>
        <end position="477"/>
    </location>
</feature>
<dbReference type="InterPro" id="IPR045153">
    <property type="entry name" value="Est1/Ebs1-like"/>
</dbReference>
<keyword evidence="5" id="KW-1185">Reference proteome</keyword>
<dbReference type="EMBL" id="JABFTP020000021">
    <property type="protein sequence ID" value="KAL3267755.1"/>
    <property type="molecule type" value="Genomic_DNA"/>
</dbReference>
<keyword evidence="2" id="KW-0175">Coiled coil</keyword>
<dbReference type="FunFam" id="3.40.50.1010:FF:000047">
    <property type="entry name" value="Blast:Telomerase-binding protein EST1A"/>
    <property type="match status" value="1"/>
</dbReference>
<reference evidence="4 5" key="1">
    <citation type="journal article" date="2021" name="BMC Biol.">
        <title>Horizontally acquired antibacterial genes associated with adaptive radiation of ladybird beetles.</title>
        <authorList>
            <person name="Li H.S."/>
            <person name="Tang X.F."/>
            <person name="Huang Y.H."/>
            <person name="Xu Z.Y."/>
            <person name="Chen M.L."/>
            <person name="Du X.Y."/>
            <person name="Qiu B.Y."/>
            <person name="Chen P.T."/>
            <person name="Zhang W."/>
            <person name="Slipinski A."/>
            <person name="Escalona H.E."/>
            <person name="Waterhouse R.M."/>
            <person name="Zwick A."/>
            <person name="Pang H."/>
        </authorList>
    </citation>
    <scope>NUCLEOTIDE SEQUENCE [LARGE SCALE GENOMIC DNA]</scope>
    <source>
        <strain evidence="4">SYSU2018</strain>
    </source>
</reference>
<dbReference type="Pfam" id="PF10373">
    <property type="entry name" value="EST1_DNA_bind"/>
    <property type="match status" value="1"/>
</dbReference>
<evidence type="ECO:0000313" key="5">
    <source>
        <dbReference type="Proteomes" id="UP001516400"/>
    </source>
</evidence>
<name>A0ABD2MND0_9CUCU</name>
<dbReference type="InterPro" id="IPR002716">
    <property type="entry name" value="PIN_dom"/>
</dbReference>
<protein>
    <recommendedName>
        <fullName evidence="3">PIN domain-containing protein</fullName>
    </recommendedName>
</protein>
<dbReference type="SUPFAM" id="SSF88723">
    <property type="entry name" value="PIN domain-like"/>
    <property type="match status" value="1"/>
</dbReference>
<gene>
    <name evidence="4" type="ORF">HHI36_006882</name>
</gene>
<dbReference type="GO" id="GO:0000184">
    <property type="term" value="P:nuclear-transcribed mRNA catabolic process, nonsense-mediated decay"/>
    <property type="evidence" value="ECO:0007669"/>
    <property type="project" value="UniProtKB-KW"/>
</dbReference>
<dbReference type="SUPFAM" id="SSF48452">
    <property type="entry name" value="TPR-like"/>
    <property type="match status" value="1"/>
</dbReference>
<sequence length="499" mass="56402">MLVIPVCRNVRFLSRYGCISFDRDHMAVGMEPTIDPQLQHLSGYRSELQERALVISLQMFNLILERCVSLLDEHLVSKPENLNAVSMDTQVLLPPIKIWCDWMLCHSSVWNPPPSTQDFKVGTPGDAWSRLATLINLLAQFDQSASSVFETELLEGYEQLRLPEDNVLSGFTPLMVNVDEPTYVPKNYDLETAQFVLRLNKLLFFGTEFLCGLEPPVLKLEIDNDFREYVSVVSSSNSRDSPPSVTEMRINNEVLLESFSEDEQDLKKDSLSEDTSSEIRDLLNRKEELERRNKSHDLHMERVKKILSQSVISVHIDILPKYLVPDTNCFIDHLDRIGTIIKTPNSPYTIMVPIVVLGELEGLGRGGKSPVPGTRSSLNPEHVKKVGESARMALNFLKKRHPNVKCVTTKGAIFNSTTFTTEDDTTSNCVAKNDDKILITCLNLSKTHGKEQTSTDGEPRQLFREIVLLTDDRNLRVKALSSDVPVRELPDFMKWAGLG</sequence>
<dbReference type="InterPro" id="IPR029060">
    <property type="entry name" value="PIN-like_dom_sf"/>
</dbReference>
<dbReference type="PANTHER" id="PTHR15696">
    <property type="entry name" value="SMG-7 SUPPRESSOR WITH MORPHOLOGICAL EFFECT ON GENITALIA PROTEIN 7"/>
    <property type="match status" value="1"/>
</dbReference>
<dbReference type="InterPro" id="IPR018834">
    <property type="entry name" value="DNA/RNA-bd_Est1-type"/>
</dbReference>
<evidence type="ECO:0000313" key="4">
    <source>
        <dbReference type="EMBL" id="KAL3267755.1"/>
    </source>
</evidence>
<accession>A0ABD2MND0</accession>
<dbReference type="SMART" id="SM00670">
    <property type="entry name" value="PINc"/>
    <property type="match status" value="1"/>
</dbReference>
<proteinExistence type="predicted"/>
<evidence type="ECO:0000259" key="3">
    <source>
        <dbReference type="SMART" id="SM00670"/>
    </source>
</evidence>
<dbReference type="Pfam" id="PF13638">
    <property type="entry name" value="PIN_4"/>
    <property type="match status" value="1"/>
</dbReference>
<organism evidence="4 5">
    <name type="scientific">Cryptolaemus montrouzieri</name>
    <dbReference type="NCBI Taxonomy" id="559131"/>
    <lineage>
        <taxon>Eukaryota</taxon>
        <taxon>Metazoa</taxon>
        <taxon>Ecdysozoa</taxon>
        <taxon>Arthropoda</taxon>
        <taxon>Hexapoda</taxon>
        <taxon>Insecta</taxon>
        <taxon>Pterygota</taxon>
        <taxon>Neoptera</taxon>
        <taxon>Endopterygota</taxon>
        <taxon>Coleoptera</taxon>
        <taxon>Polyphaga</taxon>
        <taxon>Cucujiformia</taxon>
        <taxon>Coccinelloidea</taxon>
        <taxon>Coccinellidae</taxon>
        <taxon>Scymninae</taxon>
        <taxon>Scymnini</taxon>
        <taxon>Cryptolaemus</taxon>
    </lineage>
</organism>
<comment type="caution">
    <text evidence="4">The sequence shown here is derived from an EMBL/GenBank/DDBJ whole genome shotgun (WGS) entry which is preliminary data.</text>
</comment>
<evidence type="ECO:0000256" key="1">
    <source>
        <dbReference type="ARBA" id="ARBA00023161"/>
    </source>
</evidence>
<feature type="coiled-coil region" evidence="2">
    <location>
        <begin position="272"/>
        <end position="306"/>
    </location>
</feature>
<dbReference type="InterPro" id="IPR011990">
    <property type="entry name" value="TPR-like_helical_dom_sf"/>
</dbReference>
<evidence type="ECO:0000256" key="2">
    <source>
        <dbReference type="SAM" id="Coils"/>
    </source>
</evidence>
<dbReference type="AlphaFoldDB" id="A0ABD2MND0"/>
<keyword evidence="1" id="KW-0866">Nonsense-mediated mRNA decay</keyword>
<dbReference type="Proteomes" id="UP001516400">
    <property type="component" value="Unassembled WGS sequence"/>
</dbReference>
<dbReference type="PANTHER" id="PTHR15696:SF0">
    <property type="entry name" value="TELOMERASE-BINDING PROTEIN EST1A"/>
    <property type="match status" value="1"/>
</dbReference>
<dbReference type="Gene3D" id="3.40.50.1010">
    <property type="entry name" value="5'-nuclease"/>
    <property type="match status" value="1"/>
</dbReference>